<protein>
    <recommendedName>
        <fullName evidence="4">Large ribosomal subunit protein bL28m</fullName>
    </recommendedName>
    <alternativeName>
        <fullName evidence="5">39S ribosomal protein L28, mitochondrial</fullName>
    </alternativeName>
</protein>
<dbReference type="InterPro" id="IPR034704">
    <property type="entry name" value="Ribosomal_bL28/bL31-like_sf"/>
</dbReference>
<evidence type="ECO:0000313" key="7">
    <source>
        <dbReference type="EMBL" id="KAK8396452.1"/>
    </source>
</evidence>
<keyword evidence="2" id="KW-0689">Ribosomal protein</keyword>
<dbReference type="PANTHER" id="PTHR13528">
    <property type="entry name" value="39S RIBOSOMAL PROTEIN L28, MITOCHONDRIAL"/>
    <property type="match status" value="1"/>
</dbReference>
<gene>
    <name evidence="7" type="ORF">O3P69_005477</name>
</gene>
<evidence type="ECO:0000256" key="2">
    <source>
        <dbReference type="ARBA" id="ARBA00022980"/>
    </source>
</evidence>
<reference evidence="7 8" key="1">
    <citation type="submission" date="2023-03" db="EMBL/GenBank/DDBJ databases">
        <title>High-quality genome of Scylla paramamosain provides insights in environmental adaptation.</title>
        <authorList>
            <person name="Zhang L."/>
        </authorList>
    </citation>
    <scope>NUCLEOTIDE SEQUENCE [LARGE SCALE GENOMIC DNA]</scope>
    <source>
        <strain evidence="7">LZ_2023a</strain>
        <tissue evidence="7">Muscle</tissue>
    </source>
</reference>
<sequence length="291" mass="34378">MARTRPLIWSALPNKHKTNMAQRRSAQFIREMITRPWNTMSVFQQDNHLSRVPDHYKKFFWEWKCVKPKPVHYVPTPGKFEQLPNGDILPVQNIPLPLKQPKELHQGIWGGEAVIKGFQKRKPNRRRVPHYWVPGVKNSVVYSEILDRHMTLTVTERTLKLIDDHYGFDNYILETPPADLMSQLALKIRREMLLALEEILQKYEKHIIPEEEAEWYGLNLLEASNKQKLLEEIANQPQPLKHRFRAEFVEYLKTMKQQQQEEKEAAAQEKQSLSPSSWLSKVNPFAKKQDE</sequence>
<accession>A0AAW0UDV6</accession>
<keyword evidence="3" id="KW-0687">Ribonucleoprotein</keyword>
<evidence type="ECO:0000313" key="8">
    <source>
        <dbReference type="Proteomes" id="UP001487740"/>
    </source>
</evidence>
<evidence type="ECO:0000256" key="1">
    <source>
        <dbReference type="ARBA" id="ARBA00008760"/>
    </source>
</evidence>
<keyword evidence="8" id="KW-1185">Reference proteome</keyword>
<organism evidence="7 8">
    <name type="scientific">Scylla paramamosain</name>
    <name type="common">Mud crab</name>
    <dbReference type="NCBI Taxonomy" id="85552"/>
    <lineage>
        <taxon>Eukaryota</taxon>
        <taxon>Metazoa</taxon>
        <taxon>Ecdysozoa</taxon>
        <taxon>Arthropoda</taxon>
        <taxon>Crustacea</taxon>
        <taxon>Multicrustacea</taxon>
        <taxon>Malacostraca</taxon>
        <taxon>Eumalacostraca</taxon>
        <taxon>Eucarida</taxon>
        <taxon>Decapoda</taxon>
        <taxon>Pleocyemata</taxon>
        <taxon>Brachyura</taxon>
        <taxon>Eubrachyura</taxon>
        <taxon>Portunoidea</taxon>
        <taxon>Portunidae</taxon>
        <taxon>Portuninae</taxon>
        <taxon>Scylla</taxon>
    </lineage>
</organism>
<dbReference type="PANTHER" id="PTHR13528:SF2">
    <property type="entry name" value="LARGE RIBOSOMAL SUBUNIT PROTEIN BL28M"/>
    <property type="match status" value="1"/>
</dbReference>
<comment type="caution">
    <text evidence="7">The sequence shown here is derived from an EMBL/GenBank/DDBJ whole genome shotgun (WGS) entry which is preliminary data.</text>
</comment>
<feature type="region of interest" description="Disordered" evidence="6">
    <location>
        <begin position="259"/>
        <end position="291"/>
    </location>
</feature>
<dbReference type="Proteomes" id="UP001487740">
    <property type="component" value="Unassembled WGS sequence"/>
</dbReference>
<evidence type="ECO:0000256" key="3">
    <source>
        <dbReference type="ARBA" id="ARBA00023274"/>
    </source>
</evidence>
<proteinExistence type="inferred from homology"/>
<name>A0AAW0UDV6_SCYPA</name>
<dbReference type="InterPro" id="IPR026569">
    <property type="entry name" value="Ribosomal_bL28"/>
</dbReference>
<evidence type="ECO:0000256" key="4">
    <source>
        <dbReference type="ARBA" id="ARBA00035269"/>
    </source>
</evidence>
<evidence type="ECO:0000256" key="6">
    <source>
        <dbReference type="SAM" id="MobiDB-lite"/>
    </source>
</evidence>
<dbReference type="EMBL" id="JARAKH010000016">
    <property type="protein sequence ID" value="KAK8396452.1"/>
    <property type="molecule type" value="Genomic_DNA"/>
</dbReference>
<dbReference type="AlphaFoldDB" id="A0AAW0UDV6"/>
<comment type="similarity">
    <text evidence="1">Belongs to the bacterial ribosomal protein bL28 family.</text>
</comment>
<dbReference type="SUPFAM" id="SSF143800">
    <property type="entry name" value="L28p-like"/>
    <property type="match status" value="1"/>
</dbReference>
<dbReference type="GO" id="GO:0005762">
    <property type="term" value="C:mitochondrial large ribosomal subunit"/>
    <property type="evidence" value="ECO:0007669"/>
    <property type="project" value="TreeGrafter"/>
</dbReference>
<evidence type="ECO:0000256" key="5">
    <source>
        <dbReference type="ARBA" id="ARBA00035538"/>
    </source>
</evidence>
<dbReference type="GO" id="GO:0003735">
    <property type="term" value="F:structural constituent of ribosome"/>
    <property type="evidence" value="ECO:0007669"/>
    <property type="project" value="InterPro"/>
</dbReference>